<feature type="chain" id="PRO_5026849376" description="DUF4440 domain-containing protein" evidence="1">
    <location>
        <begin position="25"/>
        <end position="183"/>
    </location>
</feature>
<accession>A0A6M4IR78</accession>
<organism evidence="2 3">
    <name type="scientific">Gemmatimonas groenlandica</name>
    <dbReference type="NCBI Taxonomy" id="2732249"/>
    <lineage>
        <taxon>Bacteria</taxon>
        <taxon>Pseudomonadati</taxon>
        <taxon>Gemmatimonadota</taxon>
        <taxon>Gemmatimonadia</taxon>
        <taxon>Gemmatimonadales</taxon>
        <taxon>Gemmatimonadaceae</taxon>
        <taxon>Gemmatimonas</taxon>
    </lineage>
</organism>
<keyword evidence="3" id="KW-1185">Reference proteome</keyword>
<dbReference type="RefSeq" id="WP_171225712.1">
    <property type="nucleotide sequence ID" value="NZ_CP053085.1"/>
</dbReference>
<sequence>MPRASRPVLATLLTAAGPSLLLLAACGGGAAADREKAADAKVAAGPSCVSTDSTPVGLAVLDFITKAEPLPKRFLSAAGTDSAVPDDGFKVLQDKGPTYFYSSDTVAQRKIREKLEEVGPYPSMLVVFRGKTEADNGNTVTVRLGGHYVGGDDNGKVSPTKSYDVRCDTTGWKVAASKAEGGA</sequence>
<gene>
    <name evidence="2" type="ORF">HKW67_12580</name>
</gene>
<dbReference type="PROSITE" id="PS51257">
    <property type="entry name" value="PROKAR_LIPOPROTEIN"/>
    <property type="match status" value="1"/>
</dbReference>
<dbReference type="KEGG" id="ggr:HKW67_12580"/>
<evidence type="ECO:0000256" key="1">
    <source>
        <dbReference type="SAM" id="SignalP"/>
    </source>
</evidence>
<evidence type="ECO:0008006" key="4">
    <source>
        <dbReference type="Google" id="ProtNLM"/>
    </source>
</evidence>
<feature type="signal peptide" evidence="1">
    <location>
        <begin position="1"/>
        <end position="24"/>
    </location>
</feature>
<protein>
    <recommendedName>
        <fullName evidence="4">DUF4440 domain-containing protein</fullName>
    </recommendedName>
</protein>
<proteinExistence type="predicted"/>
<reference evidence="2 3" key="1">
    <citation type="submission" date="2020-05" db="EMBL/GenBank/DDBJ databases">
        <title>Complete genome sequence of Gemmatimonas greenlandica TET16.</title>
        <authorList>
            <person name="Zeng Y."/>
        </authorList>
    </citation>
    <scope>NUCLEOTIDE SEQUENCE [LARGE SCALE GENOMIC DNA]</scope>
    <source>
        <strain evidence="2 3">TET16</strain>
    </source>
</reference>
<dbReference type="EMBL" id="CP053085">
    <property type="protein sequence ID" value="QJR36279.1"/>
    <property type="molecule type" value="Genomic_DNA"/>
</dbReference>
<evidence type="ECO:0000313" key="3">
    <source>
        <dbReference type="Proteomes" id="UP000500938"/>
    </source>
</evidence>
<dbReference type="AlphaFoldDB" id="A0A6M4IR78"/>
<keyword evidence="1" id="KW-0732">Signal</keyword>
<dbReference type="Proteomes" id="UP000500938">
    <property type="component" value="Chromosome"/>
</dbReference>
<name>A0A6M4IR78_9BACT</name>
<evidence type="ECO:0000313" key="2">
    <source>
        <dbReference type="EMBL" id="QJR36279.1"/>
    </source>
</evidence>